<reference evidence="3 4" key="1">
    <citation type="submission" date="2019-02" db="EMBL/GenBank/DDBJ databases">
        <title>Deep-cultivation of Planctomycetes and their phenomic and genomic characterization uncovers novel biology.</title>
        <authorList>
            <person name="Wiegand S."/>
            <person name="Jogler M."/>
            <person name="Boedeker C."/>
            <person name="Pinto D."/>
            <person name="Vollmers J."/>
            <person name="Rivas-Marin E."/>
            <person name="Kohn T."/>
            <person name="Peeters S.H."/>
            <person name="Heuer A."/>
            <person name="Rast P."/>
            <person name="Oberbeckmann S."/>
            <person name="Bunk B."/>
            <person name="Jeske O."/>
            <person name="Meyerdierks A."/>
            <person name="Storesund J.E."/>
            <person name="Kallscheuer N."/>
            <person name="Luecker S."/>
            <person name="Lage O.M."/>
            <person name="Pohl T."/>
            <person name="Merkel B.J."/>
            <person name="Hornburger P."/>
            <person name="Mueller R.-W."/>
            <person name="Bruemmer F."/>
            <person name="Labrenz M."/>
            <person name="Spormann A.M."/>
            <person name="Op Den Camp H."/>
            <person name="Overmann J."/>
            <person name="Amann R."/>
            <person name="Jetten M.S.M."/>
            <person name="Mascher T."/>
            <person name="Medema M.H."/>
            <person name="Devos D.P."/>
            <person name="Kaster A.-K."/>
            <person name="Ovreas L."/>
            <person name="Rohde M."/>
            <person name="Galperin M.Y."/>
            <person name="Jogler C."/>
        </authorList>
    </citation>
    <scope>NUCLEOTIDE SEQUENCE [LARGE SCALE GENOMIC DNA]</scope>
    <source>
        <strain evidence="3 4">Poly41</strain>
    </source>
</reference>
<dbReference type="CDD" id="cd15482">
    <property type="entry name" value="Sialidase_non-viral"/>
    <property type="match status" value="1"/>
</dbReference>
<feature type="domain" description="Sialidase" evidence="2">
    <location>
        <begin position="77"/>
        <end position="381"/>
    </location>
</feature>
<dbReference type="InterPro" id="IPR036278">
    <property type="entry name" value="Sialidase_sf"/>
</dbReference>
<dbReference type="AlphaFoldDB" id="A0A5C6DP23"/>
<dbReference type="PANTHER" id="PTHR43752">
    <property type="entry name" value="BNR/ASP-BOX REPEAT FAMILY PROTEIN"/>
    <property type="match status" value="1"/>
</dbReference>
<sequence>MFNYLRSFLVPNESLDDFRYGLLIALLLAPGIAPGNEPDYTGDVTDVRTIRRVEQHSQAWRVWQPFIIQGDKKNQLLVAFGAMRNGKKDMGDIFATLSRDDGDTWEEPVAVFDHTQRQGAIQFAYANPVLYRVPGQAVIWCFAMRCSIAQRNSEESQLAAAFTADGGRSWTPVELAMHYTGPLILNASPVKTKIDGKTRFLLPAHRNTLAADPRGSRDHFVLSSTSLLEWKLEAFIPQPTDSRVFLHEGNIAPGDNKGELKIVMRTANYDETDLTTDPPRAYSSVSTDGGQTWSEARPEPELHNAKSKGYFGRSEDGTHLYVYNDGPAQRDKAPGFPNGGRTSLRYKTKPPGDNWSEEKTFYHAGIKNSYPTLCEVAPGDFRCVWDSGTADTTRTHIHFGKLKITP</sequence>
<evidence type="ECO:0000256" key="1">
    <source>
        <dbReference type="SAM" id="MobiDB-lite"/>
    </source>
</evidence>
<dbReference type="Pfam" id="PF13088">
    <property type="entry name" value="BNR_2"/>
    <property type="match status" value="1"/>
</dbReference>
<protein>
    <recommendedName>
        <fullName evidence="2">Sialidase domain-containing protein</fullName>
    </recommendedName>
</protein>
<proteinExistence type="predicted"/>
<feature type="region of interest" description="Disordered" evidence="1">
    <location>
        <begin position="272"/>
        <end position="298"/>
    </location>
</feature>
<dbReference type="SUPFAM" id="SSF50939">
    <property type="entry name" value="Sialidases"/>
    <property type="match status" value="1"/>
</dbReference>
<dbReference type="Gene3D" id="2.120.10.10">
    <property type="match status" value="1"/>
</dbReference>
<dbReference type="RefSeq" id="WP_146526918.1">
    <property type="nucleotide sequence ID" value="NZ_SJPV01000004.1"/>
</dbReference>
<evidence type="ECO:0000313" key="4">
    <source>
        <dbReference type="Proteomes" id="UP000319143"/>
    </source>
</evidence>
<dbReference type="PANTHER" id="PTHR43752:SF2">
    <property type="entry name" value="BNR_ASP-BOX REPEAT FAMILY PROTEIN"/>
    <property type="match status" value="1"/>
</dbReference>
<keyword evidence="4" id="KW-1185">Reference proteome</keyword>
<dbReference type="InterPro" id="IPR011040">
    <property type="entry name" value="Sialidase"/>
</dbReference>
<name>A0A5C6DP23_9BACT</name>
<feature type="compositionally biased region" description="Polar residues" evidence="1">
    <location>
        <begin position="283"/>
        <end position="294"/>
    </location>
</feature>
<comment type="caution">
    <text evidence="3">The sequence shown here is derived from an EMBL/GenBank/DDBJ whole genome shotgun (WGS) entry which is preliminary data.</text>
</comment>
<accession>A0A5C6DP23</accession>
<dbReference type="EMBL" id="SJPV01000004">
    <property type="protein sequence ID" value="TWU38550.1"/>
    <property type="molecule type" value="Genomic_DNA"/>
</dbReference>
<gene>
    <name evidence="3" type="ORF">Poly41_30270</name>
</gene>
<feature type="region of interest" description="Disordered" evidence="1">
    <location>
        <begin position="327"/>
        <end position="352"/>
    </location>
</feature>
<dbReference type="Proteomes" id="UP000319143">
    <property type="component" value="Unassembled WGS sequence"/>
</dbReference>
<organism evidence="3 4">
    <name type="scientific">Novipirellula artificiosorum</name>
    <dbReference type="NCBI Taxonomy" id="2528016"/>
    <lineage>
        <taxon>Bacteria</taxon>
        <taxon>Pseudomonadati</taxon>
        <taxon>Planctomycetota</taxon>
        <taxon>Planctomycetia</taxon>
        <taxon>Pirellulales</taxon>
        <taxon>Pirellulaceae</taxon>
        <taxon>Novipirellula</taxon>
    </lineage>
</organism>
<evidence type="ECO:0000259" key="2">
    <source>
        <dbReference type="Pfam" id="PF13088"/>
    </source>
</evidence>
<evidence type="ECO:0000313" key="3">
    <source>
        <dbReference type="EMBL" id="TWU38550.1"/>
    </source>
</evidence>
<dbReference type="OrthoDB" id="239169at2"/>